<dbReference type="Proteomes" id="UP000315295">
    <property type="component" value="Unassembled WGS sequence"/>
</dbReference>
<comment type="caution">
    <text evidence="1">The sequence shown here is derived from an EMBL/GenBank/DDBJ whole genome shotgun (WGS) entry which is preliminary data.</text>
</comment>
<proteinExistence type="predicted"/>
<dbReference type="EMBL" id="VIEB01000073">
    <property type="protein sequence ID" value="TQE08266.1"/>
    <property type="molecule type" value="Genomic_DNA"/>
</dbReference>
<keyword evidence="2" id="KW-1185">Reference proteome</keyword>
<evidence type="ECO:0000313" key="1">
    <source>
        <dbReference type="EMBL" id="TQE08266.1"/>
    </source>
</evidence>
<sequence>MGGDARVTYVTDSMTNVGGRLVLKLPMNDEVCFLEVAVLISKRKLKCFLLADQFFKNWRHHKRILISILYHQSVARSTKHLFDVPSYHEEVVLIRVVFHNKIDFESVQEEDIFVLDNHYC</sequence>
<name>A0A540NB39_MALBA</name>
<dbReference type="AlphaFoldDB" id="A0A540NB39"/>
<gene>
    <name evidence="1" type="ORF">C1H46_006048</name>
</gene>
<protein>
    <submittedName>
        <fullName evidence="1">Uncharacterized protein</fullName>
    </submittedName>
</protein>
<accession>A0A540NB39</accession>
<evidence type="ECO:0000313" key="2">
    <source>
        <dbReference type="Proteomes" id="UP000315295"/>
    </source>
</evidence>
<reference evidence="1 2" key="1">
    <citation type="journal article" date="2019" name="G3 (Bethesda)">
        <title>Sequencing of a Wild Apple (Malus baccata) Genome Unravels the Differences Between Cultivated and Wild Apple Species Regarding Disease Resistance and Cold Tolerance.</title>
        <authorList>
            <person name="Chen X."/>
        </authorList>
    </citation>
    <scope>NUCLEOTIDE SEQUENCE [LARGE SCALE GENOMIC DNA]</scope>
    <source>
        <strain evidence="2">cv. Shandingzi</strain>
        <tissue evidence="1">Leaves</tissue>
    </source>
</reference>
<organism evidence="1 2">
    <name type="scientific">Malus baccata</name>
    <name type="common">Siberian crab apple</name>
    <name type="synonym">Pyrus baccata</name>
    <dbReference type="NCBI Taxonomy" id="106549"/>
    <lineage>
        <taxon>Eukaryota</taxon>
        <taxon>Viridiplantae</taxon>
        <taxon>Streptophyta</taxon>
        <taxon>Embryophyta</taxon>
        <taxon>Tracheophyta</taxon>
        <taxon>Spermatophyta</taxon>
        <taxon>Magnoliopsida</taxon>
        <taxon>eudicotyledons</taxon>
        <taxon>Gunneridae</taxon>
        <taxon>Pentapetalae</taxon>
        <taxon>rosids</taxon>
        <taxon>fabids</taxon>
        <taxon>Rosales</taxon>
        <taxon>Rosaceae</taxon>
        <taxon>Amygdaloideae</taxon>
        <taxon>Maleae</taxon>
        <taxon>Malus</taxon>
    </lineage>
</organism>